<organism evidence="2 3">
    <name type="scientific">Leptidea sinapis</name>
    <dbReference type="NCBI Taxonomy" id="189913"/>
    <lineage>
        <taxon>Eukaryota</taxon>
        <taxon>Metazoa</taxon>
        <taxon>Ecdysozoa</taxon>
        <taxon>Arthropoda</taxon>
        <taxon>Hexapoda</taxon>
        <taxon>Insecta</taxon>
        <taxon>Pterygota</taxon>
        <taxon>Neoptera</taxon>
        <taxon>Endopterygota</taxon>
        <taxon>Lepidoptera</taxon>
        <taxon>Glossata</taxon>
        <taxon>Ditrysia</taxon>
        <taxon>Papilionoidea</taxon>
        <taxon>Pieridae</taxon>
        <taxon>Dismorphiinae</taxon>
        <taxon>Leptidea</taxon>
    </lineage>
</organism>
<evidence type="ECO:0000256" key="1">
    <source>
        <dbReference type="SAM" id="MobiDB-lite"/>
    </source>
</evidence>
<dbReference type="Proteomes" id="UP000324832">
    <property type="component" value="Unassembled WGS sequence"/>
</dbReference>
<feature type="compositionally biased region" description="Pro residues" evidence="1">
    <location>
        <begin position="68"/>
        <end position="78"/>
    </location>
</feature>
<protein>
    <submittedName>
        <fullName evidence="2">Uncharacterized protein</fullName>
    </submittedName>
</protein>
<evidence type="ECO:0000313" key="2">
    <source>
        <dbReference type="EMBL" id="VVC95540.1"/>
    </source>
</evidence>
<reference evidence="2 3" key="1">
    <citation type="submission" date="2017-07" db="EMBL/GenBank/DDBJ databases">
        <authorList>
            <person name="Talla V."/>
            <person name="Backstrom N."/>
        </authorList>
    </citation>
    <scope>NUCLEOTIDE SEQUENCE [LARGE SCALE GENOMIC DNA]</scope>
</reference>
<feature type="compositionally biased region" description="Low complexity" evidence="1">
    <location>
        <begin position="24"/>
        <end position="33"/>
    </location>
</feature>
<dbReference type="AlphaFoldDB" id="A0A5E4QEN8"/>
<sequence>MAAPSTTGSEYADSEMPASVLGEATPGPAAAPSGFPPYPPYATEPAPPSVADTILAGRDLRVQHKSTPKPPVRPLPRPAKPRGPKATDVKMSKRAMRAHARCLRRHGAVLTDRLEKISKPPLRSIIYLWRQHANTLPPETIARLRSMLDADEPFKPEQAYEYFINLRKSKKKSDKVQVHHMKKDILAICQDKRFTWARNATVAFARGIQQRLAEPGSYALADGMLRLSNIILEDLCCNMHTKPPSRRCTHPKAKFMMEMADKVAVWIDEILAESDDKMLMMDFDEDEEVEKSLASPPEPGRSTSESNSASLAGTPSATVDATPASSGTALAGTPSDVIHADEAGDAGFTDDFLDMMGARGRQLRTTVDIEKRNSLSPETVQRLDVPDKPVPTAPI</sequence>
<dbReference type="EMBL" id="FZQP02002337">
    <property type="protein sequence ID" value="VVC95540.1"/>
    <property type="molecule type" value="Genomic_DNA"/>
</dbReference>
<feature type="compositionally biased region" description="Pro residues" evidence="1">
    <location>
        <begin position="34"/>
        <end position="48"/>
    </location>
</feature>
<name>A0A5E4QEN8_9NEOP</name>
<feature type="region of interest" description="Disordered" evidence="1">
    <location>
        <begin position="1"/>
        <end position="92"/>
    </location>
</feature>
<proteinExistence type="predicted"/>
<feature type="compositionally biased region" description="Polar residues" evidence="1">
    <location>
        <begin position="301"/>
        <end position="328"/>
    </location>
</feature>
<evidence type="ECO:0000313" key="3">
    <source>
        <dbReference type="Proteomes" id="UP000324832"/>
    </source>
</evidence>
<accession>A0A5E4QEN8</accession>
<keyword evidence="3" id="KW-1185">Reference proteome</keyword>
<gene>
    <name evidence="2" type="ORF">LSINAPIS_LOCUS7235</name>
</gene>
<feature type="region of interest" description="Disordered" evidence="1">
    <location>
        <begin position="368"/>
        <end position="395"/>
    </location>
</feature>
<feature type="region of interest" description="Disordered" evidence="1">
    <location>
        <begin position="285"/>
        <end position="333"/>
    </location>
</feature>